<dbReference type="Proteomes" id="UP000253551">
    <property type="component" value="Unassembled WGS sequence"/>
</dbReference>
<dbReference type="Gene3D" id="3.30.519.10">
    <property type="entry name" value="Guanine Nucleotide Dissociation Inhibitor, domain 2"/>
    <property type="match status" value="1"/>
</dbReference>
<dbReference type="GO" id="GO:0007264">
    <property type="term" value="P:small GTPase-mediated signal transduction"/>
    <property type="evidence" value="ECO:0007669"/>
    <property type="project" value="InterPro"/>
</dbReference>
<dbReference type="Gene3D" id="1.10.405.10">
    <property type="entry name" value="Guanine Nucleotide Dissociation Inhibitor, domain 1"/>
    <property type="match status" value="1"/>
</dbReference>
<organism evidence="2 3">
    <name type="scientific">Rhizopus stolonifer</name>
    <name type="common">Rhizopus nigricans</name>
    <dbReference type="NCBI Taxonomy" id="4846"/>
    <lineage>
        <taxon>Eukaryota</taxon>
        <taxon>Fungi</taxon>
        <taxon>Fungi incertae sedis</taxon>
        <taxon>Mucoromycota</taxon>
        <taxon>Mucoromycotina</taxon>
        <taxon>Mucoromycetes</taxon>
        <taxon>Mucorales</taxon>
        <taxon>Mucorineae</taxon>
        <taxon>Rhizopodaceae</taxon>
        <taxon>Rhizopus</taxon>
    </lineage>
</organism>
<dbReference type="GO" id="GO:0005092">
    <property type="term" value="F:GDP-dissociation inhibitor activity"/>
    <property type="evidence" value="ECO:0007669"/>
    <property type="project" value="InterPro"/>
</dbReference>
<dbReference type="GO" id="GO:0005968">
    <property type="term" value="C:Rab-protein geranylgeranyltransferase complex"/>
    <property type="evidence" value="ECO:0007669"/>
    <property type="project" value="TreeGrafter"/>
</dbReference>
<dbReference type="EMBL" id="PJQM01000032">
    <property type="protein sequence ID" value="RCI07113.1"/>
    <property type="molecule type" value="Genomic_DNA"/>
</dbReference>
<dbReference type="GO" id="GO:0005634">
    <property type="term" value="C:nucleus"/>
    <property type="evidence" value="ECO:0007669"/>
    <property type="project" value="TreeGrafter"/>
</dbReference>
<evidence type="ECO:0000313" key="3">
    <source>
        <dbReference type="Proteomes" id="UP000253551"/>
    </source>
</evidence>
<dbReference type="InterPro" id="IPR018203">
    <property type="entry name" value="GDP_dissociation_inhibitor"/>
</dbReference>
<name>A0A367KY19_RHIST</name>
<dbReference type="PANTHER" id="PTHR11787">
    <property type="entry name" value="RAB GDP-DISSOCIATION INHIBITOR"/>
    <property type="match status" value="1"/>
</dbReference>
<sequence length="567" mass="63663">MSETLDETDFDYIVLGTGFNESVLAGAFARAGKKVLHFDSQKNYGSNWSVFGFKEAAQWYFNGDKKLNESAQPGTLIFDNNISETNGVALIDMLKVEYEKQYASNFRFVDFKVYPTLLSKEESETIRANCAEGTLTKETLISSAHSTEKRLLEKYSETLDGQDPYDVVCQMTTFDKLLKASRSYNIDTAPKLLNSREELVEVLIRSGVGRYLEFKSVDDLYIFDKAIKKLEKVPGSKEDVFTSKSISLIEKRKLMRFLTFAMEYKNGDTEVEEEKFKISGKLLEAIIYAIALVDQNASTKHGLDSTHKFVKSMGRFGRGSYLCALYGGAGEVAQAFCRVCAVYGGIYVLNTPIDRIMVDSETNECTGIVTKEGSEYKCKVLVSGVDYLPLSCLPNEGDFGSWVSRAVVVTDHPLKDAETCDALAYSVFPSDSDAGNSECPIYIIHQSQEIYPFDEICIDVTYLWTASRSEGALENALNILLKKNEGNTDEQSIKCIFKMLYDQRIRSVNDLENSAKIPKCIAPCSDPDVSLDFQNSMKEVIEFFYKFEGKDAEFMPAAENDPNDEYQ</sequence>
<dbReference type="Pfam" id="PF00996">
    <property type="entry name" value="GDI"/>
    <property type="match status" value="2"/>
</dbReference>
<comment type="caution">
    <text evidence="2">The sequence shown here is derived from an EMBL/GenBank/DDBJ whole genome shotgun (WGS) entry which is preliminary data.</text>
</comment>
<gene>
    <name evidence="2" type="ORF">CU098_013530</name>
</gene>
<dbReference type="Gene3D" id="3.50.50.60">
    <property type="entry name" value="FAD/NAD(P)-binding domain"/>
    <property type="match status" value="2"/>
</dbReference>
<dbReference type="GO" id="GO:0005829">
    <property type="term" value="C:cytosol"/>
    <property type="evidence" value="ECO:0007669"/>
    <property type="project" value="TreeGrafter"/>
</dbReference>
<dbReference type="PRINTS" id="PR00891">
    <property type="entry name" value="RABGDIREP"/>
</dbReference>
<proteinExistence type="inferred from homology"/>
<dbReference type="AlphaFoldDB" id="A0A367KY19"/>
<accession>A0A367KY19</accession>
<dbReference type="PANTHER" id="PTHR11787:SF4">
    <property type="entry name" value="CHM, RAB ESCORT PROTEIN 1"/>
    <property type="match status" value="1"/>
</dbReference>
<dbReference type="InterPro" id="IPR036188">
    <property type="entry name" value="FAD/NAD-bd_sf"/>
</dbReference>
<dbReference type="OrthoDB" id="9446342at2759"/>
<evidence type="ECO:0000256" key="1">
    <source>
        <dbReference type="ARBA" id="ARBA00005593"/>
    </source>
</evidence>
<evidence type="ECO:0008006" key="4">
    <source>
        <dbReference type="Google" id="ProtNLM"/>
    </source>
</evidence>
<protein>
    <recommendedName>
        <fullName evidence="4">Rab proteins geranylgeranyltransferase component</fullName>
    </recommendedName>
</protein>
<dbReference type="STRING" id="4846.A0A367KY19"/>
<dbReference type="GO" id="GO:0016192">
    <property type="term" value="P:vesicle-mediated transport"/>
    <property type="evidence" value="ECO:0007669"/>
    <property type="project" value="TreeGrafter"/>
</dbReference>
<keyword evidence="3" id="KW-1185">Reference proteome</keyword>
<dbReference type="SUPFAM" id="SSF51905">
    <property type="entry name" value="FAD/NAD(P)-binding domain"/>
    <property type="match status" value="1"/>
</dbReference>
<reference evidence="2 3" key="1">
    <citation type="journal article" date="2018" name="G3 (Bethesda)">
        <title>Phylogenetic and Phylogenomic Definition of Rhizopus Species.</title>
        <authorList>
            <person name="Gryganskyi A.P."/>
            <person name="Golan J."/>
            <person name="Dolatabadi S."/>
            <person name="Mondo S."/>
            <person name="Robb S."/>
            <person name="Idnurm A."/>
            <person name="Muszewska A."/>
            <person name="Steczkiewicz K."/>
            <person name="Masonjones S."/>
            <person name="Liao H.L."/>
            <person name="Gajdeczka M.T."/>
            <person name="Anike F."/>
            <person name="Vuek A."/>
            <person name="Anishchenko I.M."/>
            <person name="Voigt K."/>
            <person name="de Hoog G.S."/>
            <person name="Smith M.E."/>
            <person name="Heitman J."/>
            <person name="Vilgalys R."/>
            <person name="Stajich J.E."/>
        </authorList>
    </citation>
    <scope>NUCLEOTIDE SEQUENCE [LARGE SCALE GENOMIC DNA]</scope>
    <source>
        <strain evidence="2 3">LSU 92-RS-03</strain>
    </source>
</reference>
<comment type="similarity">
    <text evidence="1">Belongs to the Rab GDI family.</text>
</comment>
<evidence type="ECO:0000313" key="2">
    <source>
        <dbReference type="EMBL" id="RCI07113.1"/>
    </source>
</evidence>